<feature type="transmembrane region" description="Helical" evidence="9">
    <location>
        <begin position="112"/>
        <end position="138"/>
    </location>
</feature>
<evidence type="ECO:0000256" key="2">
    <source>
        <dbReference type="ARBA" id="ARBA00022475"/>
    </source>
</evidence>
<dbReference type="NCBIfam" id="TIGR00077">
    <property type="entry name" value="lspA"/>
    <property type="match status" value="1"/>
</dbReference>
<dbReference type="AlphaFoldDB" id="A0A8J3CC42"/>
<feature type="active site" evidence="9">
    <location>
        <position position="198"/>
    </location>
</feature>
<comment type="function">
    <text evidence="9 10">This protein specifically catalyzes the removal of signal peptides from prolipoproteins.</text>
</comment>
<feature type="transmembrane region" description="Helical" evidence="9">
    <location>
        <begin position="190"/>
        <end position="214"/>
    </location>
</feature>
<proteinExistence type="inferred from homology"/>
<comment type="similarity">
    <text evidence="1 9 11">Belongs to the peptidase A8 family.</text>
</comment>
<evidence type="ECO:0000256" key="8">
    <source>
        <dbReference type="ARBA" id="ARBA00023136"/>
    </source>
</evidence>
<gene>
    <name evidence="9 13" type="primary">lspA</name>
    <name evidence="13" type="ORF">GCM10012275_05940</name>
</gene>
<name>A0A8J3CC42_9PSEU</name>
<dbReference type="HAMAP" id="MF_00161">
    <property type="entry name" value="LspA"/>
    <property type="match status" value="1"/>
</dbReference>
<dbReference type="GO" id="GO:0006508">
    <property type="term" value="P:proteolysis"/>
    <property type="evidence" value="ECO:0007669"/>
    <property type="project" value="UniProtKB-KW"/>
</dbReference>
<organism evidence="13 14">
    <name type="scientific">Longimycelium tulufanense</name>
    <dbReference type="NCBI Taxonomy" id="907463"/>
    <lineage>
        <taxon>Bacteria</taxon>
        <taxon>Bacillati</taxon>
        <taxon>Actinomycetota</taxon>
        <taxon>Actinomycetes</taxon>
        <taxon>Pseudonocardiales</taxon>
        <taxon>Pseudonocardiaceae</taxon>
        <taxon>Longimycelium</taxon>
    </lineage>
</organism>
<feature type="active site" evidence="9">
    <location>
        <position position="179"/>
    </location>
</feature>
<reference evidence="13" key="2">
    <citation type="submission" date="2020-09" db="EMBL/GenBank/DDBJ databases">
        <authorList>
            <person name="Sun Q."/>
            <person name="Zhou Y."/>
        </authorList>
    </citation>
    <scope>NUCLEOTIDE SEQUENCE</scope>
    <source>
        <strain evidence="13">CGMCC 4.5737</strain>
    </source>
</reference>
<evidence type="ECO:0000256" key="4">
    <source>
        <dbReference type="ARBA" id="ARBA00022692"/>
    </source>
</evidence>
<dbReference type="Proteomes" id="UP000637578">
    <property type="component" value="Unassembled WGS sequence"/>
</dbReference>
<keyword evidence="14" id="KW-1185">Reference proteome</keyword>
<sequence>MWVRDNDRVSTEETEPDQARQRPGREPAALDGPAGDQTGVPAGASVGEPAAGAAGTAPQPPRRVALLAVVAAVALALDIVTKVVAVAELEGEPAVELFGGGLYLVLYRNPGAAFSLATGMTWVLTLIAAAVAAWIVWIAPKLRSVGWAVGLGLILGGALGNLVDRLFRAPGPLRGHVVDFLSVLAPDGSVWPVFNLADSAIVTGGATLVLMALLGREYDGTRARDGEKRRRSGEATG</sequence>
<feature type="transmembrane region" description="Helical" evidence="9">
    <location>
        <begin position="64"/>
        <end position="87"/>
    </location>
</feature>
<comment type="catalytic activity">
    <reaction evidence="9 10">
        <text>Release of signal peptides from bacterial membrane prolipoproteins. Hydrolyzes -Xaa-Yaa-Zaa-|-(S,diacylglyceryl)Cys-, in which Xaa is hydrophobic (preferably Leu), and Yaa (Ala or Ser) and Zaa (Gly or Ala) have small, neutral side chains.</text>
        <dbReference type="EC" id="3.4.23.36"/>
    </reaction>
</comment>
<keyword evidence="8 9" id="KW-0472">Membrane</keyword>
<evidence type="ECO:0000256" key="10">
    <source>
        <dbReference type="RuleBase" id="RU000594"/>
    </source>
</evidence>
<dbReference type="PANTHER" id="PTHR33695:SF1">
    <property type="entry name" value="LIPOPROTEIN SIGNAL PEPTIDASE"/>
    <property type="match status" value="1"/>
</dbReference>
<evidence type="ECO:0000256" key="3">
    <source>
        <dbReference type="ARBA" id="ARBA00022670"/>
    </source>
</evidence>
<comment type="caution">
    <text evidence="13">The sequence shown here is derived from an EMBL/GenBank/DDBJ whole genome shotgun (WGS) entry which is preliminary data.</text>
</comment>
<dbReference type="GO" id="GO:0004190">
    <property type="term" value="F:aspartic-type endopeptidase activity"/>
    <property type="evidence" value="ECO:0007669"/>
    <property type="project" value="UniProtKB-UniRule"/>
</dbReference>
<evidence type="ECO:0000256" key="11">
    <source>
        <dbReference type="RuleBase" id="RU004181"/>
    </source>
</evidence>
<accession>A0A8J3CC42</accession>
<protein>
    <recommendedName>
        <fullName evidence="9">Lipoprotein signal peptidase</fullName>
        <ecNumber evidence="9">3.4.23.36</ecNumber>
    </recommendedName>
    <alternativeName>
        <fullName evidence="9">Prolipoprotein signal peptidase</fullName>
    </alternativeName>
    <alternativeName>
        <fullName evidence="9">Signal peptidase II</fullName>
        <shortName evidence="9">SPase II</shortName>
    </alternativeName>
</protein>
<dbReference type="EMBL" id="BMMK01000002">
    <property type="protein sequence ID" value="GGM37720.1"/>
    <property type="molecule type" value="Genomic_DNA"/>
</dbReference>
<evidence type="ECO:0000313" key="14">
    <source>
        <dbReference type="Proteomes" id="UP000637578"/>
    </source>
</evidence>
<keyword evidence="7 9" id="KW-1133">Transmembrane helix</keyword>
<evidence type="ECO:0000256" key="7">
    <source>
        <dbReference type="ARBA" id="ARBA00022989"/>
    </source>
</evidence>
<dbReference type="PROSITE" id="PS00855">
    <property type="entry name" value="SPASE_II"/>
    <property type="match status" value="1"/>
</dbReference>
<keyword evidence="6 9" id="KW-0378">Hydrolase</keyword>
<dbReference type="Pfam" id="PF01252">
    <property type="entry name" value="Peptidase_A8"/>
    <property type="match status" value="1"/>
</dbReference>
<keyword evidence="5 9" id="KW-0064">Aspartyl protease</keyword>
<keyword evidence="4 9" id="KW-0812">Transmembrane</keyword>
<feature type="transmembrane region" description="Helical" evidence="9">
    <location>
        <begin position="145"/>
        <end position="163"/>
    </location>
</feature>
<evidence type="ECO:0000256" key="5">
    <source>
        <dbReference type="ARBA" id="ARBA00022750"/>
    </source>
</evidence>
<dbReference type="EC" id="3.4.23.36" evidence="9"/>
<dbReference type="InterPro" id="IPR001872">
    <property type="entry name" value="Peptidase_A8"/>
</dbReference>
<evidence type="ECO:0000256" key="12">
    <source>
        <dbReference type="SAM" id="MobiDB-lite"/>
    </source>
</evidence>
<evidence type="ECO:0000256" key="1">
    <source>
        <dbReference type="ARBA" id="ARBA00006139"/>
    </source>
</evidence>
<feature type="region of interest" description="Disordered" evidence="12">
    <location>
        <begin position="1"/>
        <end position="58"/>
    </location>
</feature>
<dbReference type="UniPathway" id="UPA00665"/>
<comment type="pathway">
    <text evidence="9">Protein modification; lipoprotein biosynthesis (signal peptide cleavage).</text>
</comment>
<evidence type="ECO:0000256" key="9">
    <source>
        <dbReference type="HAMAP-Rule" id="MF_00161"/>
    </source>
</evidence>
<dbReference type="GO" id="GO:0005886">
    <property type="term" value="C:plasma membrane"/>
    <property type="evidence" value="ECO:0007669"/>
    <property type="project" value="UniProtKB-SubCell"/>
</dbReference>
<dbReference type="PANTHER" id="PTHR33695">
    <property type="entry name" value="LIPOPROTEIN SIGNAL PEPTIDASE"/>
    <property type="match status" value="1"/>
</dbReference>
<feature type="compositionally biased region" description="Low complexity" evidence="12">
    <location>
        <begin position="47"/>
        <end position="57"/>
    </location>
</feature>
<keyword evidence="13" id="KW-0449">Lipoprotein</keyword>
<keyword evidence="2 9" id="KW-1003">Cell membrane</keyword>
<reference evidence="13" key="1">
    <citation type="journal article" date="2014" name="Int. J. Syst. Evol. Microbiol.">
        <title>Complete genome sequence of Corynebacterium casei LMG S-19264T (=DSM 44701T), isolated from a smear-ripened cheese.</title>
        <authorList>
            <consortium name="US DOE Joint Genome Institute (JGI-PGF)"/>
            <person name="Walter F."/>
            <person name="Albersmeier A."/>
            <person name="Kalinowski J."/>
            <person name="Ruckert C."/>
        </authorList>
    </citation>
    <scope>NUCLEOTIDE SEQUENCE</scope>
    <source>
        <strain evidence="13">CGMCC 4.5737</strain>
    </source>
</reference>
<dbReference type="PRINTS" id="PR00781">
    <property type="entry name" value="LIPOSIGPTASE"/>
</dbReference>
<comment type="subcellular location">
    <subcellularLocation>
        <location evidence="9">Cell membrane</location>
        <topology evidence="9">Multi-pass membrane protein</topology>
    </subcellularLocation>
</comment>
<keyword evidence="3 9" id="KW-0645">Protease</keyword>
<evidence type="ECO:0000313" key="13">
    <source>
        <dbReference type="EMBL" id="GGM37720.1"/>
    </source>
</evidence>
<evidence type="ECO:0000256" key="6">
    <source>
        <dbReference type="ARBA" id="ARBA00022801"/>
    </source>
</evidence>
<feature type="compositionally biased region" description="Basic and acidic residues" evidence="12">
    <location>
        <begin position="1"/>
        <end position="25"/>
    </location>
</feature>